<name>A0A7C9NLT8_9BACT</name>
<gene>
    <name evidence="3" type="ORF">D1639_05685</name>
</gene>
<comment type="caution">
    <text evidence="3">The sequence shown here is derived from an EMBL/GenBank/DDBJ whole genome shotgun (WGS) entry which is preliminary data.</text>
</comment>
<feature type="domain" description="Transcription regulator PadR N-terminal" evidence="2">
    <location>
        <begin position="14"/>
        <end position="82"/>
    </location>
</feature>
<dbReference type="CDD" id="cd00090">
    <property type="entry name" value="HTH_ARSR"/>
    <property type="match status" value="1"/>
</dbReference>
<dbReference type="GO" id="GO:0006355">
    <property type="term" value="P:regulation of DNA-templated transcription"/>
    <property type="evidence" value="ECO:0007669"/>
    <property type="project" value="UniProtKB-ARBA"/>
</dbReference>
<proteinExistence type="predicted"/>
<dbReference type="Pfam" id="PF03551">
    <property type="entry name" value="PadR"/>
    <property type="match status" value="1"/>
</dbReference>
<dbReference type="SUPFAM" id="SSF46785">
    <property type="entry name" value="Winged helix' DNA-binding domain"/>
    <property type="match status" value="1"/>
</dbReference>
<reference evidence="3" key="1">
    <citation type="submission" date="2018-08" db="EMBL/GenBank/DDBJ databases">
        <title>Murine metabolic-syndrome-specific gut microbial biobank.</title>
        <authorList>
            <person name="Liu C."/>
        </authorList>
    </citation>
    <scope>NUCLEOTIDE SEQUENCE [LARGE SCALE GENOMIC DNA]</scope>
    <source>
        <strain evidence="3">Z82</strain>
    </source>
</reference>
<evidence type="ECO:0000313" key="3">
    <source>
        <dbReference type="EMBL" id="NBI34527.1"/>
    </source>
</evidence>
<dbReference type="AlphaFoldDB" id="A0A7C9NLT8"/>
<dbReference type="InterPro" id="IPR011991">
    <property type="entry name" value="ArsR-like_HTH"/>
</dbReference>
<dbReference type="InterPro" id="IPR036390">
    <property type="entry name" value="WH_DNA-bd_sf"/>
</dbReference>
<dbReference type="PANTHER" id="PTHR33169">
    <property type="entry name" value="PADR-FAMILY TRANSCRIPTIONAL REGULATOR"/>
    <property type="match status" value="1"/>
</dbReference>
<dbReference type="PANTHER" id="PTHR33169:SF14">
    <property type="entry name" value="TRANSCRIPTIONAL REGULATOR RV3488"/>
    <property type="match status" value="1"/>
</dbReference>
<dbReference type="InterPro" id="IPR036388">
    <property type="entry name" value="WH-like_DNA-bd_sf"/>
</dbReference>
<dbReference type="Gene3D" id="1.10.10.10">
    <property type="entry name" value="Winged helix-like DNA-binding domain superfamily/Winged helix DNA-binding domain"/>
    <property type="match status" value="1"/>
</dbReference>
<protein>
    <submittedName>
        <fullName evidence="3">PadR family transcriptional regulator</fullName>
    </submittedName>
</protein>
<organism evidence="3">
    <name type="scientific">Muribaculaceae bacterium Z82</name>
    <dbReference type="NCBI Taxonomy" id="2304548"/>
    <lineage>
        <taxon>Bacteria</taxon>
        <taxon>Pseudomonadati</taxon>
        <taxon>Bacteroidota</taxon>
        <taxon>Bacteroidia</taxon>
        <taxon>Bacteroidales</taxon>
        <taxon>Muribaculaceae</taxon>
    </lineage>
</organism>
<evidence type="ECO:0000259" key="2">
    <source>
        <dbReference type="Pfam" id="PF03551"/>
    </source>
</evidence>
<feature type="compositionally biased region" description="Polar residues" evidence="1">
    <location>
        <begin position="158"/>
        <end position="168"/>
    </location>
</feature>
<dbReference type="InterPro" id="IPR052509">
    <property type="entry name" value="Metal_resp_DNA-bind_regulator"/>
</dbReference>
<feature type="region of interest" description="Disordered" evidence="1">
    <location>
        <begin position="106"/>
        <end position="168"/>
    </location>
</feature>
<dbReference type="EMBL" id="QWKH01000032">
    <property type="protein sequence ID" value="NBI34527.1"/>
    <property type="molecule type" value="Genomic_DNA"/>
</dbReference>
<accession>A0A7C9NLT8</accession>
<dbReference type="InterPro" id="IPR005149">
    <property type="entry name" value="Tscrpt_reg_PadR_N"/>
</dbReference>
<evidence type="ECO:0000256" key="1">
    <source>
        <dbReference type="SAM" id="MobiDB-lite"/>
    </source>
</evidence>
<sequence>MDAQMKRGFLDACVLATLLPGESYGYQIIKDAPPSLGLSESTLYPLLKRLETRGLIRVRKAEHNGRLRKYYSLTPEGNNAVREFLEDQAEVLSLYRFIQQAALNSAKAAKGSPADSDCAPAGQPDGAPPPDGTSSPQPAEPDSGPAFEKGAAPRVATVTATDPSSSLV</sequence>